<name>A0A5J6VL13_9VIRU</name>
<protein>
    <submittedName>
        <fullName evidence="1">Uncharacterized protein</fullName>
    </submittedName>
</protein>
<reference evidence="1" key="1">
    <citation type="journal article" date="2019" name="Philos. Trans. R. Soc. Lond., B, Biol. Sci.">
        <title>Targeted metagenomic recovery of four divergent viruses reveals shared and distinctive characteristics of giant viruses of marine eukaryotes.</title>
        <authorList>
            <person name="Needham D.M."/>
            <person name="Poirier C."/>
            <person name="Hehenberger E."/>
            <person name="Jimenez V."/>
            <person name="Swalwell J.E."/>
            <person name="Santoro A.E."/>
            <person name="Worden A.Z."/>
        </authorList>
    </citation>
    <scope>NUCLEOTIDE SEQUENCE</scope>
    <source>
        <strain evidence="1">MPacV-611</strain>
    </source>
</reference>
<sequence length="259" mass="30752">MENSKYINNLIKWNKIKNINPATNRKIQEGATVYKKYNKDYSKIFPNGFNYLDSVDDRDPISRVLIWEIENGNKSFCYEKDYNNLVLYKVDNIIHCIEKSSLSYLKKYKIRHHPVSCKPIPEDIYNMCKGLETDNCIDIKNECMKVFQQLTNISIFIDYNEFLNINSDNLNKLYYETKEFYTHNIPEDKKIKDVFTEENEVFNCKSYEDKQKILLKNYLSILTESSKEVEYFICYIIVGGLSLVSPKIKTLYPDYSFSF</sequence>
<dbReference type="EMBL" id="MN448289">
    <property type="protein sequence ID" value="QFG74569.1"/>
    <property type="molecule type" value="Genomic_DNA"/>
</dbReference>
<organism evidence="1">
    <name type="scientific">Megaviridae environmental sample</name>
    <dbReference type="NCBI Taxonomy" id="1737588"/>
    <lineage>
        <taxon>Viruses</taxon>
        <taxon>Varidnaviria</taxon>
        <taxon>Bamfordvirae</taxon>
        <taxon>Nucleocytoviricota</taxon>
        <taxon>Megaviricetes</taxon>
        <taxon>Imitervirales</taxon>
        <taxon>Mimiviridae</taxon>
        <taxon>environmental samples</taxon>
    </lineage>
</organism>
<accession>A0A5J6VL13</accession>
<proteinExistence type="predicted"/>
<evidence type="ECO:0000313" key="1">
    <source>
        <dbReference type="EMBL" id="QFG74569.1"/>
    </source>
</evidence>